<dbReference type="Pfam" id="PF04393">
    <property type="entry name" value="DUF535"/>
    <property type="match status" value="1"/>
</dbReference>
<dbReference type="RefSeq" id="WP_045151472.1">
    <property type="nucleotide sequence ID" value="NZ_JZSW01000002.1"/>
</dbReference>
<dbReference type="Proteomes" id="UP000240989">
    <property type="component" value="Unassembled WGS sequence"/>
</dbReference>
<dbReference type="InterPro" id="IPR007488">
    <property type="entry name" value="DUF535"/>
</dbReference>
<proteinExistence type="predicted"/>
<sequence>MGFLVEAIEANQHRKSGKLKAIIKYLFRSIIYRNDFEIMKRHFDTDERKLLLVKQPNFITKPLTPYISINYTRQDIENKLINHYEWFESNFNTDTRKKIYTDKLVLSELIINDKKCYVTLSFERNSRKEGELTLSLTDDKFNHYYLIAFTVDHNDIYIGCMQGGANDNGFSRLFTKAFYGLRPKSFMVETLRLFANDMNIEHIYAVKNSAHVYTAKRYGKKASTINLNYDQLWQEHNGEEFNDAFYLLPLHAERRAMEDIKRPKRKMYRERYAWLDEYDQELKEKLDAVSIVH</sequence>
<dbReference type="EMBL" id="PYOU01000021">
    <property type="protein sequence ID" value="PSX05411.1"/>
    <property type="molecule type" value="Genomic_DNA"/>
</dbReference>
<comment type="caution">
    <text evidence="1">The sequence shown here is derived from an EMBL/GenBank/DDBJ whole genome shotgun (WGS) entry which is preliminary data.</text>
</comment>
<evidence type="ECO:0000313" key="2">
    <source>
        <dbReference type="Proteomes" id="UP000240989"/>
    </source>
</evidence>
<dbReference type="PANTHER" id="PTHR38785">
    <property type="entry name" value="HOMOLOG OF VIRK"/>
    <property type="match status" value="1"/>
</dbReference>
<reference evidence="1 2" key="1">
    <citation type="submission" date="2018-01" db="EMBL/GenBank/DDBJ databases">
        <title>Whole genome sequencing of Histamine producing bacteria.</title>
        <authorList>
            <person name="Butler K."/>
        </authorList>
    </citation>
    <scope>NUCLEOTIDE SEQUENCE [LARGE SCALE GENOMIC DNA]</scope>
    <source>
        <strain evidence="1 2">A6-1</strain>
    </source>
</reference>
<gene>
    <name evidence="1" type="ORF">C0W27_18900</name>
</gene>
<accession>A0ABX5H092</accession>
<dbReference type="PANTHER" id="PTHR38785:SF1">
    <property type="entry name" value="HOMOLOG OF VIRK"/>
    <property type="match status" value="1"/>
</dbReference>
<keyword evidence="2" id="KW-1185">Reference proteome</keyword>
<protein>
    <submittedName>
        <fullName evidence="1">DUF535 domain-containing protein</fullName>
    </submittedName>
</protein>
<organism evidence="1 2">
    <name type="scientific">Photobacterium angustum</name>
    <dbReference type="NCBI Taxonomy" id="661"/>
    <lineage>
        <taxon>Bacteria</taxon>
        <taxon>Pseudomonadati</taxon>
        <taxon>Pseudomonadota</taxon>
        <taxon>Gammaproteobacteria</taxon>
        <taxon>Vibrionales</taxon>
        <taxon>Vibrionaceae</taxon>
        <taxon>Photobacterium</taxon>
    </lineage>
</organism>
<name>A0ABX5H092_PHOAN</name>
<evidence type="ECO:0000313" key="1">
    <source>
        <dbReference type="EMBL" id="PSX05411.1"/>
    </source>
</evidence>